<protein>
    <recommendedName>
        <fullName evidence="4">Calcium-binding protein</fullName>
    </recommendedName>
</protein>
<proteinExistence type="predicted"/>
<dbReference type="InterPro" id="IPR017853">
    <property type="entry name" value="GH"/>
</dbReference>
<evidence type="ECO:0000256" key="1">
    <source>
        <dbReference type="SAM" id="SignalP"/>
    </source>
</evidence>
<dbReference type="RefSeq" id="WP_147829647.1">
    <property type="nucleotide sequence ID" value="NZ_BPQG01000099.1"/>
</dbReference>
<dbReference type="PROSITE" id="PS51318">
    <property type="entry name" value="TAT"/>
    <property type="match status" value="1"/>
</dbReference>
<gene>
    <name evidence="2" type="ORF">AFCDBAGC_4803</name>
</gene>
<evidence type="ECO:0000313" key="3">
    <source>
        <dbReference type="Proteomes" id="UP001055117"/>
    </source>
</evidence>
<organism evidence="2 3">
    <name type="scientific">Methylobacterium cerastii</name>
    <dbReference type="NCBI Taxonomy" id="932741"/>
    <lineage>
        <taxon>Bacteria</taxon>
        <taxon>Pseudomonadati</taxon>
        <taxon>Pseudomonadota</taxon>
        <taxon>Alphaproteobacteria</taxon>
        <taxon>Hyphomicrobiales</taxon>
        <taxon>Methylobacteriaceae</taxon>
        <taxon>Methylobacterium</taxon>
    </lineage>
</organism>
<evidence type="ECO:0000313" key="2">
    <source>
        <dbReference type="EMBL" id="GJD46918.1"/>
    </source>
</evidence>
<dbReference type="EMBL" id="BPQG01000099">
    <property type="protein sequence ID" value="GJD46918.1"/>
    <property type="molecule type" value="Genomic_DNA"/>
</dbReference>
<sequence length="438" mass="46332">MPPRGPALPCPPASSGPTRRLVLAAGASALAARPALAGALPSHACADFTGSVGVNTHFGHGGTPYVDRFARCAAALDELGIRHLRDDIVLPGAEASAPPQFQRIAELARAGHRFSLVFYDGLDVGPLVPPRRLPDVAAWCAGGLEIAEGSNEPNIAAGAGRPQASAEHQRALYRAARNAGGALKVAGPSYVQANVAAAESLANAVDFGNIHPYPGMEHPETTGNGDLRRFIAAARPIFGRAPLLATENGYHTALATRSFHFPVSEAVRARYTPRLLLWSFLLGIRRTYLYELIASVDRGEADPEGHFGLLRFDGAPTQTFRAVANLMRLFRAGAAAPASPLDVAIEAAPRDLQAVRFLRADGAVLVPLWLGIDGWDPIKRRARPDAPAQAVALTLSAEPKAARLHRFADDGSVSVETLAPLRTLTVGVTDRLAFVELT</sequence>
<dbReference type="Gene3D" id="3.20.20.80">
    <property type="entry name" value="Glycosidases"/>
    <property type="match status" value="1"/>
</dbReference>
<feature type="chain" id="PRO_5045591363" description="Calcium-binding protein" evidence="1">
    <location>
        <begin position="38"/>
        <end position="438"/>
    </location>
</feature>
<dbReference type="Proteomes" id="UP001055117">
    <property type="component" value="Unassembled WGS sequence"/>
</dbReference>
<comment type="caution">
    <text evidence="2">The sequence shown here is derived from an EMBL/GenBank/DDBJ whole genome shotgun (WGS) entry which is preliminary data.</text>
</comment>
<reference evidence="2 3" key="1">
    <citation type="journal article" date="2021" name="Front. Microbiol.">
        <title>Comprehensive Comparative Genomics and Phenotyping of Methylobacterium Species.</title>
        <authorList>
            <person name="Alessa O."/>
            <person name="Ogura Y."/>
            <person name="Fujitani Y."/>
            <person name="Takami H."/>
            <person name="Hayashi T."/>
            <person name="Sahin N."/>
            <person name="Tani A."/>
        </authorList>
    </citation>
    <scope>NUCLEOTIDE SEQUENCE [LARGE SCALE GENOMIC DNA]</scope>
    <source>
        <strain evidence="2 3">DSM 23679</strain>
    </source>
</reference>
<keyword evidence="3" id="KW-1185">Reference proteome</keyword>
<keyword evidence="1" id="KW-0732">Signal</keyword>
<accession>A0ABQ4QNS1</accession>
<dbReference type="InterPro" id="IPR006311">
    <property type="entry name" value="TAT_signal"/>
</dbReference>
<name>A0ABQ4QNS1_9HYPH</name>
<evidence type="ECO:0008006" key="4">
    <source>
        <dbReference type="Google" id="ProtNLM"/>
    </source>
</evidence>
<dbReference type="SUPFAM" id="SSF51445">
    <property type="entry name" value="(Trans)glycosidases"/>
    <property type="match status" value="1"/>
</dbReference>
<feature type="signal peptide" evidence="1">
    <location>
        <begin position="1"/>
        <end position="37"/>
    </location>
</feature>